<reference evidence="5" key="1">
    <citation type="journal article" date="2019" name="Int. J. Syst. Evol. Microbiol.">
        <title>The Global Catalogue of Microorganisms (GCM) 10K type strain sequencing project: providing services to taxonomists for standard genome sequencing and annotation.</title>
        <authorList>
            <consortium name="The Broad Institute Genomics Platform"/>
            <consortium name="The Broad Institute Genome Sequencing Center for Infectious Disease"/>
            <person name="Wu L."/>
            <person name="Ma J."/>
        </authorList>
    </citation>
    <scope>NUCLEOTIDE SEQUENCE [LARGE SCALE GENOMIC DNA]</scope>
    <source>
        <strain evidence="5">JCM 3369</strain>
    </source>
</reference>
<dbReference type="PANTHER" id="PTHR30055:SF226">
    <property type="entry name" value="HTH-TYPE TRANSCRIPTIONAL REGULATOR PKSA"/>
    <property type="match status" value="1"/>
</dbReference>
<evidence type="ECO:0000313" key="5">
    <source>
        <dbReference type="Proteomes" id="UP001595955"/>
    </source>
</evidence>
<dbReference type="PRINTS" id="PR00455">
    <property type="entry name" value="HTHTETR"/>
</dbReference>
<feature type="domain" description="HTH tetR-type" evidence="3">
    <location>
        <begin position="14"/>
        <end position="74"/>
    </location>
</feature>
<dbReference type="PROSITE" id="PS50977">
    <property type="entry name" value="HTH_TETR_2"/>
    <property type="match status" value="1"/>
</dbReference>
<keyword evidence="1 2" id="KW-0238">DNA-binding</keyword>
<evidence type="ECO:0000313" key="4">
    <source>
        <dbReference type="EMBL" id="MFC4556434.1"/>
    </source>
</evidence>
<accession>A0ABV9DDU6</accession>
<comment type="caution">
    <text evidence="4">The sequence shown here is derived from an EMBL/GenBank/DDBJ whole genome shotgun (WGS) entry which is preliminary data.</text>
</comment>
<dbReference type="EMBL" id="JBHSGF010000012">
    <property type="protein sequence ID" value="MFC4556434.1"/>
    <property type="molecule type" value="Genomic_DNA"/>
</dbReference>
<dbReference type="InterPro" id="IPR009057">
    <property type="entry name" value="Homeodomain-like_sf"/>
</dbReference>
<dbReference type="RefSeq" id="WP_122824396.1">
    <property type="nucleotide sequence ID" value="NZ_CP033325.1"/>
</dbReference>
<dbReference type="Proteomes" id="UP001595955">
    <property type="component" value="Unassembled WGS sequence"/>
</dbReference>
<name>A0ABV9DDU6_9MICO</name>
<dbReference type="Pfam" id="PF00440">
    <property type="entry name" value="TetR_N"/>
    <property type="match status" value="1"/>
</dbReference>
<dbReference type="Gene3D" id="1.10.357.10">
    <property type="entry name" value="Tetracycline Repressor, domain 2"/>
    <property type="match status" value="1"/>
</dbReference>
<protein>
    <submittedName>
        <fullName evidence="4">TetR/AcrR family transcriptional regulator</fullName>
    </submittedName>
</protein>
<feature type="DNA-binding region" description="H-T-H motif" evidence="2">
    <location>
        <begin position="37"/>
        <end position="56"/>
    </location>
</feature>
<dbReference type="InterPro" id="IPR050109">
    <property type="entry name" value="HTH-type_TetR-like_transc_reg"/>
</dbReference>
<keyword evidence="5" id="KW-1185">Reference proteome</keyword>
<dbReference type="InterPro" id="IPR001647">
    <property type="entry name" value="HTH_TetR"/>
</dbReference>
<dbReference type="Gene3D" id="1.10.10.60">
    <property type="entry name" value="Homeodomain-like"/>
    <property type="match status" value="1"/>
</dbReference>
<evidence type="ECO:0000256" key="1">
    <source>
        <dbReference type="ARBA" id="ARBA00023125"/>
    </source>
</evidence>
<dbReference type="SUPFAM" id="SSF46689">
    <property type="entry name" value="Homeodomain-like"/>
    <property type="match status" value="1"/>
</dbReference>
<evidence type="ECO:0000259" key="3">
    <source>
        <dbReference type="PROSITE" id="PS50977"/>
    </source>
</evidence>
<gene>
    <name evidence="4" type="ORF">ACFO3F_14365</name>
</gene>
<organism evidence="4 5">
    <name type="scientific">Georgenia faecalis</name>
    <dbReference type="NCBI Taxonomy" id="2483799"/>
    <lineage>
        <taxon>Bacteria</taxon>
        <taxon>Bacillati</taxon>
        <taxon>Actinomycetota</taxon>
        <taxon>Actinomycetes</taxon>
        <taxon>Micrococcales</taxon>
        <taxon>Bogoriellaceae</taxon>
        <taxon>Georgenia</taxon>
    </lineage>
</organism>
<proteinExistence type="predicted"/>
<evidence type="ECO:0000256" key="2">
    <source>
        <dbReference type="PROSITE-ProRule" id="PRU00335"/>
    </source>
</evidence>
<dbReference type="PANTHER" id="PTHR30055">
    <property type="entry name" value="HTH-TYPE TRANSCRIPTIONAL REGULATOR RUTR"/>
    <property type="match status" value="1"/>
</dbReference>
<sequence length="198" mass="21194">MPKIDAPTVAEHREARVRALLDAAHDLLVEGGGRPPGLAEVAERTGLSRPSVYQYFRSRDDLLEAVVEDMFPRWSRRIDAALAAASGPGERVLAYVRVNLELVADGEHAVARTLAQEAPAASFAARNRELHDQLLDPVVDALAELGAPEPAVTAELVNGLVHTGTRMLTEGTGVDDVVERITELLGPYLGLAPAPTPE</sequence>